<dbReference type="Pfam" id="PF00263">
    <property type="entry name" value="Secretin"/>
    <property type="match status" value="1"/>
</dbReference>
<dbReference type="PANTHER" id="PTHR30332">
    <property type="entry name" value="PROBABLE GENERAL SECRETION PATHWAY PROTEIN D"/>
    <property type="match status" value="1"/>
</dbReference>
<feature type="domain" description="Pilus formation protein N-terminal" evidence="5">
    <location>
        <begin position="26"/>
        <end position="91"/>
    </location>
</feature>
<reference evidence="6 7" key="1">
    <citation type="submission" date="2016-10" db="EMBL/GenBank/DDBJ databases">
        <authorList>
            <person name="de Groot N.N."/>
        </authorList>
    </citation>
    <scope>NUCLEOTIDE SEQUENCE [LARGE SCALE GENOMIC DNA]</scope>
    <source>
        <strain evidence="6 7">S137</strain>
    </source>
</reference>
<gene>
    <name evidence="6" type="ORF">SAMN05216366_12543</name>
</gene>
<proteinExistence type="inferred from homology"/>
<dbReference type="AlphaFoldDB" id="A0A1H0TQL4"/>
<name>A0A1H0TQL4_SELRU</name>
<evidence type="ECO:0000256" key="2">
    <source>
        <dbReference type="SAM" id="MobiDB-lite"/>
    </source>
</evidence>
<evidence type="ECO:0000313" key="6">
    <source>
        <dbReference type="EMBL" id="SDP56362.1"/>
    </source>
</evidence>
<dbReference type="EMBL" id="FNJQ01000025">
    <property type="protein sequence ID" value="SDP56362.1"/>
    <property type="molecule type" value="Genomic_DNA"/>
</dbReference>
<dbReference type="Pfam" id="PF13629">
    <property type="entry name" value="T2SS-T3SS_pil_N"/>
    <property type="match status" value="1"/>
</dbReference>
<evidence type="ECO:0000256" key="3">
    <source>
        <dbReference type="SAM" id="SignalP"/>
    </source>
</evidence>
<protein>
    <submittedName>
        <fullName evidence="6">Pilus assembly protein CpaC</fullName>
    </submittedName>
</protein>
<keyword evidence="3" id="KW-0732">Signal</keyword>
<dbReference type="PRINTS" id="PR00811">
    <property type="entry name" value="BCTERIALGSPD"/>
</dbReference>
<dbReference type="InterPro" id="IPR001775">
    <property type="entry name" value="GspD/PilQ"/>
</dbReference>
<dbReference type="InterPro" id="IPR032789">
    <property type="entry name" value="T2SS-T3SS_pil_N"/>
</dbReference>
<dbReference type="InterPro" id="IPR050810">
    <property type="entry name" value="Bact_Secretion_Sys_Channel"/>
</dbReference>
<dbReference type="InterPro" id="IPR004846">
    <property type="entry name" value="T2SS/T3SS_dom"/>
</dbReference>
<feature type="region of interest" description="Disordered" evidence="2">
    <location>
        <begin position="432"/>
        <end position="497"/>
    </location>
</feature>
<evidence type="ECO:0000259" key="4">
    <source>
        <dbReference type="Pfam" id="PF00263"/>
    </source>
</evidence>
<dbReference type="PROSITE" id="PS51257">
    <property type="entry name" value="PROKAR_LIPOPROTEIN"/>
    <property type="match status" value="1"/>
</dbReference>
<dbReference type="Proteomes" id="UP000182412">
    <property type="component" value="Unassembled WGS sequence"/>
</dbReference>
<evidence type="ECO:0000259" key="5">
    <source>
        <dbReference type="Pfam" id="PF13629"/>
    </source>
</evidence>
<comment type="similarity">
    <text evidence="1">Belongs to the bacterial secretin family.</text>
</comment>
<dbReference type="PANTHER" id="PTHR30332:SF17">
    <property type="entry name" value="TYPE IV PILIATION SYSTEM PROTEIN DR_0774-RELATED"/>
    <property type="match status" value="1"/>
</dbReference>
<dbReference type="OrthoDB" id="9779724at2"/>
<organism evidence="6 7">
    <name type="scientific">Selenomonas ruminantium</name>
    <dbReference type="NCBI Taxonomy" id="971"/>
    <lineage>
        <taxon>Bacteria</taxon>
        <taxon>Bacillati</taxon>
        <taxon>Bacillota</taxon>
        <taxon>Negativicutes</taxon>
        <taxon>Selenomonadales</taxon>
        <taxon>Selenomonadaceae</taxon>
        <taxon>Selenomonas</taxon>
    </lineage>
</organism>
<accession>A0A1H0TQL4</accession>
<dbReference type="GO" id="GO:0015627">
    <property type="term" value="C:type II protein secretion system complex"/>
    <property type="evidence" value="ECO:0007669"/>
    <property type="project" value="TreeGrafter"/>
</dbReference>
<dbReference type="GO" id="GO:0009306">
    <property type="term" value="P:protein secretion"/>
    <property type="evidence" value="ECO:0007669"/>
    <property type="project" value="InterPro"/>
</dbReference>
<feature type="chain" id="PRO_5038770218" evidence="3">
    <location>
        <begin position="25"/>
        <end position="517"/>
    </location>
</feature>
<evidence type="ECO:0000313" key="7">
    <source>
        <dbReference type="Proteomes" id="UP000182412"/>
    </source>
</evidence>
<dbReference type="RefSeq" id="WP_143005341.1">
    <property type="nucleotide sequence ID" value="NZ_FNJQ01000025.1"/>
</dbReference>
<evidence type="ECO:0000256" key="1">
    <source>
        <dbReference type="RuleBase" id="RU004003"/>
    </source>
</evidence>
<feature type="signal peptide" evidence="3">
    <location>
        <begin position="1"/>
        <end position="24"/>
    </location>
</feature>
<feature type="domain" description="Type II/III secretion system secretin-like" evidence="4">
    <location>
        <begin position="274"/>
        <end position="430"/>
    </location>
</feature>
<feature type="compositionally biased region" description="Basic and acidic residues" evidence="2">
    <location>
        <begin position="441"/>
        <end position="496"/>
    </location>
</feature>
<sequence length="517" mass="56236">MNRKILGTLTSIITGCCLWSSAAASDLLSVGVHSSRYVSMPSAITRVAVGDPNVANIVQIPSSRTEFLLVGHKSGTTTLFIWTADGSRYEYIVGVSPEDVGQAKVIQEAINLPGVRVKMVDGKILLSGTVENQYERNYAVRTAQLFIKGTDKDENLSVGSNANMRMTTQSSNEENNARTAVGGNIGSTAGAVIDLLHMRHPSQIKLEAQVIAINPTENKDLGFVYGSSSGSDLLGSPGIFYGGQSYGSGGTRFGNNPWKWLTEHHSGINVALRALINQNKAKILSRPSITTLSGEEAVIQVGGQIPYTIRDSNGNPTTSFKDYGIILQFKPVVDAENRIVSAIHTEVSMPNGETVDKLPILDRRRADAVVTVSSGSTMVIGGLMDSRDYKTVRKFPFLGDIPVIGEFFKYTSHNKDKQELIILVTPRLVDEESSSTAEMSDDMRKMYQQGRKERADMNKVDLNESLPEKHEKASKEAVTEKTESAVQAKEDAKDVAAEMSADSVLGKYLNRDILPQK</sequence>